<protein>
    <submittedName>
        <fullName evidence="4">Colanic acid biosynthesis acetyltransferase WcaF</fullName>
    </submittedName>
</protein>
<evidence type="ECO:0000256" key="2">
    <source>
        <dbReference type="ARBA" id="ARBA00022679"/>
    </source>
</evidence>
<dbReference type="SUPFAM" id="SSF51161">
    <property type="entry name" value="Trimeric LpxA-like enzymes"/>
    <property type="match status" value="1"/>
</dbReference>
<comment type="similarity">
    <text evidence="1">Belongs to the transferase hexapeptide repeat family.</text>
</comment>
<gene>
    <name evidence="4" type="primary">wcaF</name>
    <name evidence="4" type="ORF">HPE44_22470</name>
</gene>
<dbReference type="Pfam" id="PF14602">
    <property type="entry name" value="Hexapep_2"/>
    <property type="match status" value="1"/>
</dbReference>
<dbReference type="InterPro" id="IPR001451">
    <property type="entry name" value="Hexapep"/>
</dbReference>
<dbReference type="AlphaFoldDB" id="A0A6N0IRB5"/>
<dbReference type="CDD" id="cd05825">
    <property type="entry name" value="LbH_wcaF_like"/>
    <property type="match status" value="1"/>
</dbReference>
<dbReference type="InterPro" id="IPR011004">
    <property type="entry name" value="Trimer_LpxA-like_sf"/>
</dbReference>
<keyword evidence="3" id="KW-0812">Transmembrane</keyword>
<keyword evidence="3" id="KW-0472">Membrane</keyword>
<sequence>MILSEYKKIYHAPKVKSIIWYVLNFIFFFETAIPYPSQIKCFILKLMGAHIGKGVVIKPNVKIKYPWNLYIGNNSWLGEKVWIDNLDIVSVGNNCCISQGAYLLTGNHDYRSEYFDLIISPITIESEVWVGAKAIVTPGVHLKTGAILAVNSVAVSDLNENSVYQGNPATFKRKRYS</sequence>
<dbReference type="GO" id="GO:0005829">
    <property type="term" value="C:cytosol"/>
    <property type="evidence" value="ECO:0007669"/>
    <property type="project" value="TreeGrafter"/>
</dbReference>
<keyword evidence="2 4" id="KW-0808">Transferase</keyword>
<dbReference type="EMBL" id="CP054564">
    <property type="protein sequence ID" value="QKQ37161.1"/>
    <property type="molecule type" value="Genomic_DNA"/>
</dbReference>
<evidence type="ECO:0000313" key="4">
    <source>
        <dbReference type="EMBL" id="QKQ37161.1"/>
    </source>
</evidence>
<organism evidence="4">
    <name type="scientific">Escherichia coli</name>
    <dbReference type="NCBI Taxonomy" id="562"/>
    <lineage>
        <taxon>Bacteria</taxon>
        <taxon>Pseudomonadati</taxon>
        <taxon>Pseudomonadota</taxon>
        <taxon>Gammaproteobacteria</taxon>
        <taxon>Enterobacterales</taxon>
        <taxon>Enterobacteriaceae</taxon>
        <taxon>Escherichia</taxon>
    </lineage>
</organism>
<reference evidence="4" key="1">
    <citation type="submission" date="2020-05" db="EMBL/GenBank/DDBJ databases">
        <title>Title: F plasmids are the major carriers of antibiotic resistance genes in human-associated commensal E. coli.</title>
        <authorList>
            <person name="Stephens C."/>
            <person name="Arismendi T."/>
            <person name="Wright M."/>
            <person name="Hartman A."/>
            <person name="Gonzalez A."/>
            <person name="Gill M."/>
            <person name="Pandori M."/>
            <person name="Hess D."/>
        </authorList>
    </citation>
    <scope>NUCLEOTIDE SEQUENCE</scope>
    <source>
        <strain evidence="4">SCU-478</strain>
    </source>
</reference>
<evidence type="ECO:0000256" key="3">
    <source>
        <dbReference type="SAM" id="Phobius"/>
    </source>
</evidence>
<dbReference type="GO" id="GO:0008374">
    <property type="term" value="F:O-acyltransferase activity"/>
    <property type="evidence" value="ECO:0007669"/>
    <property type="project" value="TreeGrafter"/>
</dbReference>
<name>A0A6N0IRB5_ECOLX</name>
<dbReference type="PANTHER" id="PTHR23416:SF23">
    <property type="entry name" value="ACETYLTRANSFERASE C18B11.09C-RELATED"/>
    <property type="match status" value="1"/>
</dbReference>
<dbReference type="PANTHER" id="PTHR23416">
    <property type="entry name" value="SIALIC ACID SYNTHASE-RELATED"/>
    <property type="match status" value="1"/>
</dbReference>
<feature type="transmembrane region" description="Helical" evidence="3">
    <location>
        <begin position="18"/>
        <end position="37"/>
    </location>
</feature>
<dbReference type="InterPro" id="IPR051159">
    <property type="entry name" value="Hexapeptide_acetyltransf"/>
</dbReference>
<evidence type="ECO:0000256" key="1">
    <source>
        <dbReference type="ARBA" id="ARBA00007274"/>
    </source>
</evidence>
<dbReference type="NCBIfam" id="NF007797">
    <property type="entry name" value="PRK10502.1"/>
    <property type="match status" value="1"/>
</dbReference>
<keyword evidence="3" id="KW-1133">Transmembrane helix</keyword>
<proteinExistence type="inferred from homology"/>
<dbReference type="Gene3D" id="2.160.10.10">
    <property type="entry name" value="Hexapeptide repeat proteins"/>
    <property type="match status" value="1"/>
</dbReference>
<accession>A0A6N0IRB5</accession>